<dbReference type="EMBL" id="CP037867">
    <property type="protein sequence ID" value="QBM26090.1"/>
    <property type="molecule type" value="Genomic_DNA"/>
</dbReference>
<dbReference type="Proteomes" id="UP000293912">
    <property type="component" value="Chromosome"/>
</dbReference>
<dbReference type="InterPro" id="IPR036928">
    <property type="entry name" value="AS_sf"/>
</dbReference>
<evidence type="ECO:0000259" key="1">
    <source>
        <dbReference type="Pfam" id="PF01425"/>
    </source>
</evidence>
<feature type="domain" description="Amidase" evidence="1">
    <location>
        <begin position="52"/>
        <end position="443"/>
    </location>
</feature>
<dbReference type="InterPro" id="IPR053844">
    <property type="entry name" value="AH_C"/>
</dbReference>
<feature type="domain" description="Allophanate hydrolase C-terminal" evidence="2">
    <location>
        <begin position="486"/>
        <end position="609"/>
    </location>
</feature>
<keyword evidence="3" id="KW-0378">Hydrolase</keyword>
<evidence type="ECO:0000313" key="3">
    <source>
        <dbReference type="EMBL" id="QBM26090.1"/>
    </source>
</evidence>
<keyword evidence="4" id="KW-1185">Reference proteome</keyword>
<dbReference type="InterPro" id="IPR000120">
    <property type="entry name" value="Amidase"/>
</dbReference>
<dbReference type="InterPro" id="IPR023631">
    <property type="entry name" value="Amidase_dom"/>
</dbReference>
<dbReference type="NCBIfam" id="NF006043">
    <property type="entry name" value="PRK08186.1"/>
    <property type="match status" value="1"/>
</dbReference>
<dbReference type="SUPFAM" id="SSF75304">
    <property type="entry name" value="Amidase signature (AS) enzymes"/>
    <property type="match status" value="1"/>
</dbReference>
<reference evidence="3 4" key="1">
    <citation type="submission" date="2019-03" db="EMBL/GenBank/DDBJ databases">
        <authorList>
            <person name="Sebastian G."/>
            <person name="Baumann P."/>
            <person name="Ruckert C."/>
            <person name="Kalinowski J."/>
            <person name="Nebel B."/>
            <person name="Takors R."/>
            <person name="Blombach B."/>
        </authorList>
    </citation>
    <scope>NUCLEOTIDE SEQUENCE [LARGE SCALE GENOMIC DNA]</scope>
    <source>
        <strain evidence="3 4">DSM 1084</strain>
    </source>
</reference>
<organism evidence="3 4">
    <name type="scientific">Hydrogenophaga pseudoflava</name>
    <name type="common">Pseudomonas carboxydoflava</name>
    <dbReference type="NCBI Taxonomy" id="47421"/>
    <lineage>
        <taxon>Bacteria</taxon>
        <taxon>Pseudomonadati</taxon>
        <taxon>Pseudomonadota</taxon>
        <taxon>Betaproteobacteria</taxon>
        <taxon>Burkholderiales</taxon>
        <taxon>Comamonadaceae</taxon>
        <taxon>Hydrogenophaga</taxon>
    </lineage>
</organism>
<dbReference type="GO" id="GO:0004039">
    <property type="term" value="F:allophanate hydrolase activity"/>
    <property type="evidence" value="ECO:0007669"/>
    <property type="project" value="UniProtKB-EC"/>
</dbReference>
<dbReference type="RefSeq" id="WP_207959267.1">
    <property type="nucleotide sequence ID" value="NZ_CP037867.1"/>
</dbReference>
<dbReference type="EC" id="3.5.1.54" evidence="3"/>
<dbReference type="KEGG" id="hpse:HPF_00275"/>
<accession>A0A4P6WRX7</accession>
<evidence type="ECO:0000313" key="4">
    <source>
        <dbReference type="Proteomes" id="UP000293912"/>
    </source>
</evidence>
<evidence type="ECO:0000259" key="2">
    <source>
        <dbReference type="Pfam" id="PF21986"/>
    </source>
</evidence>
<protein>
    <submittedName>
        <fullName evidence="3">Allophanate hydrolase</fullName>
        <ecNumber evidence="3">3.5.1.54</ecNumber>
    </submittedName>
</protein>
<sequence length="611" mass="64071">MTTHLQDLSFDLASLRAAYAAGTPVRAVIAEAMRRCASDENHAFIHRLTDAEIEPYVAHLDGVDPASLPLYGVPFAIKDNIDLAHIPTTAGCPEYAYTPGESAFLVQQLIAAGTVPLGKANLDQFATGLNGTRSPYGACRNAFNPAFVSGGSSSGSAVSVAKGWVSFSLGTDTAGSGRVPASFNNLIGLKPSIGLLSATGVVPACRSVDTVSIFALTAADAQAVLAVAAVYDEADAFSRAAKPFGVDFSAGPFRFGVPRPQDLNFFGNDAAIALFAQSIERLHALGGTAVEIDLTPFLEAARLLYEGPWVAERYVAIQDFIDAQPDAVFPPVRTIIEGGKAKTAADAFAASYKLKALKRVCDAVWQDIDCLLTPTAGTIYRIADMQADPIRLNSNLGYYTNFMNLLDYAAVAVPAGFQASGDAQGLPWGVTLAAPAFKDVPLLRLADRFHRAQAALSIGATSAKLADTPAIHSTDLPKGSNTAGTVKVAVCGAHLSGLPLNWQLTQRGARLLGAVQSAPEYKFYALAGGPVQRPGMVRVNEGGAAIDMEVWELPAEHFGSFVDGIPAPLGIGKVKLADGSWVSGFVCEAVGVEGGTEITQLGSWRAWLAQQ</sequence>
<dbReference type="Gene3D" id="3.10.490.10">
    <property type="entry name" value="Gamma-glutamyl cyclotransferase-like"/>
    <property type="match status" value="1"/>
</dbReference>
<dbReference type="Pfam" id="PF01425">
    <property type="entry name" value="Amidase"/>
    <property type="match status" value="1"/>
</dbReference>
<dbReference type="PANTHER" id="PTHR11895:SF169">
    <property type="entry name" value="GLUTAMYL-TRNA(GLN) AMIDOTRANSFERASE"/>
    <property type="match status" value="1"/>
</dbReference>
<dbReference type="Gene3D" id="1.20.58.1700">
    <property type="match status" value="1"/>
</dbReference>
<dbReference type="Pfam" id="PF21986">
    <property type="entry name" value="AH_C"/>
    <property type="match status" value="1"/>
</dbReference>
<proteinExistence type="predicted"/>
<dbReference type="Gene3D" id="3.90.1300.10">
    <property type="entry name" value="Amidase signature (AS) domain"/>
    <property type="match status" value="1"/>
</dbReference>
<dbReference type="NCBIfam" id="TIGR02713">
    <property type="entry name" value="allophanate_hyd"/>
    <property type="match status" value="1"/>
</dbReference>
<dbReference type="InterPro" id="IPR014085">
    <property type="entry name" value="Allophanate_hydrolase"/>
</dbReference>
<gene>
    <name evidence="3" type="primary">atzF2</name>
    <name evidence="3" type="ORF">HPF_00275</name>
</gene>
<dbReference type="PANTHER" id="PTHR11895">
    <property type="entry name" value="TRANSAMIDASE"/>
    <property type="match status" value="1"/>
</dbReference>
<dbReference type="AlphaFoldDB" id="A0A4P6WRX7"/>
<name>A0A4P6WRX7_HYDPS</name>